<dbReference type="InterPro" id="IPR036047">
    <property type="entry name" value="F-box-like_dom_sf"/>
</dbReference>
<dbReference type="Proteomes" id="UP000023152">
    <property type="component" value="Unassembled WGS sequence"/>
</dbReference>
<dbReference type="PROSITE" id="PS50181">
    <property type="entry name" value="FBOX"/>
    <property type="match status" value="1"/>
</dbReference>
<sequence>MREKNNNNNKTKKKKGIARVVSTAANVNGNASAPTTRSSIAANGAPSNPNASFISSSTSTSNNGNNTNLGSISSSNLNNVNSGVNSNVVTTNPIPFVISSVHDISAVDIPEIQRIHTRTHTTYNKKKKQALPPPGPRVFVGPRPNKDTKPNIDLDLGMDFHGLMPNQVMSVAEYLQHIGFDDLQKTMTVMQIRREFYIKMGFSKRNLLLDVPRAIQRFIMSYLETRSFLRTCITCSDLASFLDDPYIWRILVLYTAKVQGTLHETFVLRHRGWKATCLTMNKIDKDPRYYDHVWNVVVAGDVKVGQERLVVTLGKHWRCRLTNIEPVVSAVNGTYRFGIDFVVRRVVMKELVIKLQVWDGGNVMADAQLLQSVHIFLVLFDVTNQESYNRVSSVVRAMMELVRNAF</sequence>
<feature type="region of interest" description="Disordered" evidence="1">
    <location>
        <begin position="122"/>
        <end position="146"/>
    </location>
</feature>
<feature type="domain" description="F-box" evidence="2">
    <location>
        <begin position="205"/>
        <end position="251"/>
    </location>
</feature>
<dbReference type="InterPro" id="IPR001806">
    <property type="entry name" value="Small_GTPase"/>
</dbReference>
<dbReference type="AlphaFoldDB" id="X6NVP1"/>
<evidence type="ECO:0000259" key="2">
    <source>
        <dbReference type="PROSITE" id="PS50181"/>
    </source>
</evidence>
<feature type="region of interest" description="Disordered" evidence="1">
    <location>
        <begin position="51"/>
        <end position="70"/>
    </location>
</feature>
<dbReference type="GO" id="GO:0003924">
    <property type="term" value="F:GTPase activity"/>
    <property type="evidence" value="ECO:0007669"/>
    <property type="project" value="InterPro"/>
</dbReference>
<evidence type="ECO:0000313" key="4">
    <source>
        <dbReference type="Proteomes" id="UP000023152"/>
    </source>
</evidence>
<organism evidence="3 4">
    <name type="scientific">Reticulomyxa filosa</name>
    <dbReference type="NCBI Taxonomy" id="46433"/>
    <lineage>
        <taxon>Eukaryota</taxon>
        <taxon>Sar</taxon>
        <taxon>Rhizaria</taxon>
        <taxon>Retaria</taxon>
        <taxon>Foraminifera</taxon>
        <taxon>Monothalamids</taxon>
        <taxon>Reticulomyxidae</taxon>
        <taxon>Reticulomyxa</taxon>
    </lineage>
</organism>
<evidence type="ECO:0000256" key="1">
    <source>
        <dbReference type="SAM" id="MobiDB-lite"/>
    </source>
</evidence>
<protein>
    <submittedName>
        <fullName evidence="3">Kinetochore protein Ndc80</fullName>
    </submittedName>
</protein>
<accession>X6NVP1</accession>
<evidence type="ECO:0000313" key="3">
    <source>
        <dbReference type="EMBL" id="ETO29864.1"/>
    </source>
</evidence>
<keyword evidence="4" id="KW-1185">Reference proteome</keyword>
<dbReference type="InterPro" id="IPR001810">
    <property type="entry name" value="F-box_dom"/>
</dbReference>
<proteinExistence type="predicted"/>
<dbReference type="InterPro" id="IPR027417">
    <property type="entry name" value="P-loop_NTPase"/>
</dbReference>
<dbReference type="SUPFAM" id="SSF81383">
    <property type="entry name" value="F-box domain"/>
    <property type="match status" value="1"/>
</dbReference>
<reference evidence="3 4" key="1">
    <citation type="journal article" date="2013" name="Curr. Biol.">
        <title>The Genome of the Foraminiferan Reticulomyxa filosa.</title>
        <authorList>
            <person name="Glockner G."/>
            <person name="Hulsmann N."/>
            <person name="Schleicher M."/>
            <person name="Noegel A.A."/>
            <person name="Eichinger L."/>
            <person name="Gallinger C."/>
            <person name="Pawlowski J."/>
            <person name="Sierra R."/>
            <person name="Euteneuer U."/>
            <person name="Pillet L."/>
            <person name="Moustafa A."/>
            <person name="Platzer M."/>
            <person name="Groth M."/>
            <person name="Szafranski K."/>
            <person name="Schliwa M."/>
        </authorList>
    </citation>
    <scope>NUCLEOTIDE SEQUENCE [LARGE SCALE GENOMIC DNA]</scope>
</reference>
<dbReference type="Gene3D" id="1.20.1280.50">
    <property type="match status" value="1"/>
</dbReference>
<dbReference type="GO" id="GO:0005525">
    <property type="term" value="F:GTP binding"/>
    <property type="evidence" value="ECO:0007669"/>
    <property type="project" value="InterPro"/>
</dbReference>
<dbReference type="Gene3D" id="3.40.50.300">
    <property type="entry name" value="P-loop containing nucleotide triphosphate hydrolases"/>
    <property type="match status" value="1"/>
</dbReference>
<comment type="caution">
    <text evidence="3">The sequence shown here is derived from an EMBL/GenBank/DDBJ whole genome shotgun (WGS) entry which is preliminary data.</text>
</comment>
<dbReference type="Pfam" id="PF00646">
    <property type="entry name" value="F-box"/>
    <property type="match status" value="1"/>
</dbReference>
<name>X6NVP1_RETFI</name>
<dbReference type="EMBL" id="ASPP01005800">
    <property type="protein sequence ID" value="ETO29864.1"/>
    <property type="molecule type" value="Genomic_DNA"/>
</dbReference>
<dbReference type="SUPFAM" id="SSF52540">
    <property type="entry name" value="P-loop containing nucleoside triphosphate hydrolases"/>
    <property type="match status" value="1"/>
</dbReference>
<dbReference type="Pfam" id="PF00071">
    <property type="entry name" value="Ras"/>
    <property type="match status" value="1"/>
</dbReference>
<gene>
    <name evidence="3" type="ORF">RFI_07254</name>
</gene>